<dbReference type="PANTHER" id="PTHR46060:SF1">
    <property type="entry name" value="MARINER MOS1 TRANSPOSASE-LIKE PROTEIN"/>
    <property type="match status" value="1"/>
</dbReference>
<organism evidence="1 2">
    <name type="scientific">Haemonchus contortus</name>
    <name type="common">Barber pole worm</name>
    <dbReference type="NCBI Taxonomy" id="6289"/>
    <lineage>
        <taxon>Eukaryota</taxon>
        <taxon>Metazoa</taxon>
        <taxon>Ecdysozoa</taxon>
        <taxon>Nematoda</taxon>
        <taxon>Chromadorea</taxon>
        <taxon>Rhabditida</taxon>
        <taxon>Rhabditina</taxon>
        <taxon>Rhabditomorpha</taxon>
        <taxon>Strongyloidea</taxon>
        <taxon>Trichostrongylidae</taxon>
        <taxon>Haemonchus</taxon>
    </lineage>
</organism>
<sequence length="297" mass="33713">MKPSAIADALKTTYGISVGNKQIRNFLNRVAHGEIPEHRRLRSGRPLTSCSPDNSAMVRDVVGDEPTVPATVTAKRTRNPRTSVQRILKKRGFILVSKVSSSVSVAYLIITLQVRVHCVNEKQQRNRAECCQRLLPKLNDEFVKRIVCSDEKLFSISPSRYSNKGGIWTTLKKNELSPSVLQSPRSTSQRNLMVWAEVSWNGKTKLLFVEPGLKINAEYYVQQLREGILSSCGRLYRDGSFVLQQNWAPAHASRKTLAFLDSVGVEYHQKKEYPSESPDLNQLDYRMWAELNRIEGH</sequence>
<reference evidence="2" key="1">
    <citation type="submission" date="2020-12" db="UniProtKB">
        <authorList>
            <consortium name="WormBaseParasite"/>
        </authorList>
    </citation>
    <scope>IDENTIFICATION</scope>
    <source>
        <strain evidence="2">MHco3</strain>
    </source>
</reference>
<protein>
    <submittedName>
        <fullName evidence="2">DDE_3 domain-containing protein</fullName>
    </submittedName>
</protein>
<dbReference type="WBParaSite" id="HCON_00175610-00001">
    <property type="protein sequence ID" value="HCON_00175610-00001"/>
    <property type="gene ID" value="HCON_00175610"/>
</dbReference>
<dbReference type="Gene3D" id="3.30.420.10">
    <property type="entry name" value="Ribonuclease H-like superfamily/Ribonuclease H"/>
    <property type="match status" value="1"/>
</dbReference>
<dbReference type="OrthoDB" id="5869931at2759"/>
<evidence type="ECO:0000313" key="2">
    <source>
        <dbReference type="WBParaSite" id="HCON_00175610-00001"/>
    </source>
</evidence>
<proteinExistence type="predicted"/>
<accession>A0A7I4Z2Y2</accession>
<evidence type="ECO:0000313" key="1">
    <source>
        <dbReference type="Proteomes" id="UP000025227"/>
    </source>
</evidence>
<dbReference type="GO" id="GO:0003676">
    <property type="term" value="F:nucleic acid binding"/>
    <property type="evidence" value="ECO:0007669"/>
    <property type="project" value="InterPro"/>
</dbReference>
<dbReference type="InterPro" id="IPR036397">
    <property type="entry name" value="RNaseH_sf"/>
</dbReference>
<dbReference type="InterPro" id="IPR052709">
    <property type="entry name" value="Transposase-MT_Hybrid"/>
</dbReference>
<dbReference type="AlphaFoldDB" id="A0A7I4Z2Y2"/>
<name>A0A7I4Z2Y2_HAECO</name>
<dbReference type="PANTHER" id="PTHR46060">
    <property type="entry name" value="MARINER MOS1 TRANSPOSASE-LIKE PROTEIN"/>
    <property type="match status" value="1"/>
</dbReference>
<keyword evidence="1" id="KW-1185">Reference proteome</keyword>
<dbReference type="Proteomes" id="UP000025227">
    <property type="component" value="Unplaced"/>
</dbReference>